<reference evidence="2" key="2">
    <citation type="submission" date="2020-09" db="EMBL/GenBank/DDBJ databases">
        <authorList>
            <person name="Sun Q."/>
            <person name="Zhou Y."/>
        </authorList>
    </citation>
    <scope>NUCLEOTIDE SEQUENCE</scope>
    <source>
        <strain evidence="2">CGMCC 1.15367</strain>
    </source>
</reference>
<protein>
    <submittedName>
        <fullName evidence="2">Uncharacterized protein</fullName>
    </submittedName>
</protein>
<accession>A0A917ECJ2</accession>
<gene>
    <name evidence="2" type="ORF">GCM10011390_48630</name>
</gene>
<comment type="caution">
    <text evidence="2">The sequence shown here is derived from an EMBL/GenBank/DDBJ whole genome shotgun (WGS) entry which is preliminary data.</text>
</comment>
<sequence length="70" mass="7694">MEAAMAGICREELPNPEGPDDDLERLVVEAITLAEGDMRRAIRALILGQHEIEAEKAAQVSAGYIRRGLY</sequence>
<dbReference type="EMBL" id="BMIQ01000012">
    <property type="protein sequence ID" value="GGE23487.1"/>
    <property type="molecule type" value="Genomic_DNA"/>
</dbReference>
<proteinExistence type="predicted"/>
<evidence type="ECO:0000256" key="1">
    <source>
        <dbReference type="SAM" id="MobiDB-lite"/>
    </source>
</evidence>
<evidence type="ECO:0000313" key="2">
    <source>
        <dbReference type="EMBL" id="GGE23487.1"/>
    </source>
</evidence>
<dbReference type="AlphaFoldDB" id="A0A917ECJ2"/>
<name>A0A917ECJ2_9HYPH</name>
<keyword evidence="3" id="KW-1185">Reference proteome</keyword>
<organism evidence="2 3">
    <name type="scientific">Aureimonas endophytica</name>
    <dbReference type="NCBI Taxonomy" id="2027858"/>
    <lineage>
        <taxon>Bacteria</taxon>
        <taxon>Pseudomonadati</taxon>
        <taxon>Pseudomonadota</taxon>
        <taxon>Alphaproteobacteria</taxon>
        <taxon>Hyphomicrobiales</taxon>
        <taxon>Aurantimonadaceae</taxon>
        <taxon>Aureimonas</taxon>
    </lineage>
</organism>
<reference evidence="2" key="1">
    <citation type="journal article" date="2014" name="Int. J. Syst. Evol. Microbiol.">
        <title>Complete genome sequence of Corynebacterium casei LMG S-19264T (=DSM 44701T), isolated from a smear-ripened cheese.</title>
        <authorList>
            <consortium name="US DOE Joint Genome Institute (JGI-PGF)"/>
            <person name="Walter F."/>
            <person name="Albersmeier A."/>
            <person name="Kalinowski J."/>
            <person name="Ruckert C."/>
        </authorList>
    </citation>
    <scope>NUCLEOTIDE SEQUENCE</scope>
    <source>
        <strain evidence="2">CGMCC 1.15367</strain>
    </source>
</reference>
<dbReference type="Proteomes" id="UP000644699">
    <property type="component" value="Unassembled WGS sequence"/>
</dbReference>
<feature type="region of interest" description="Disordered" evidence="1">
    <location>
        <begin position="1"/>
        <end position="21"/>
    </location>
</feature>
<evidence type="ECO:0000313" key="3">
    <source>
        <dbReference type="Proteomes" id="UP000644699"/>
    </source>
</evidence>